<reference evidence="1" key="1">
    <citation type="journal article" date="2023" name="IScience">
        <title>Live-bearing cockroach genome reveals convergent evolutionary mechanisms linked to viviparity in insects and beyond.</title>
        <authorList>
            <person name="Fouks B."/>
            <person name="Harrison M.C."/>
            <person name="Mikhailova A.A."/>
            <person name="Marchal E."/>
            <person name="English S."/>
            <person name="Carruthers M."/>
            <person name="Jennings E.C."/>
            <person name="Chiamaka E.L."/>
            <person name="Frigard R.A."/>
            <person name="Pippel M."/>
            <person name="Attardo G.M."/>
            <person name="Benoit J.B."/>
            <person name="Bornberg-Bauer E."/>
            <person name="Tobe S.S."/>
        </authorList>
    </citation>
    <scope>NUCLEOTIDE SEQUENCE</scope>
    <source>
        <strain evidence="1">Stay&amp;Tobe</strain>
    </source>
</reference>
<protein>
    <submittedName>
        <fullName evidence="1">Uncharacterized protein</fullName>
    </submittedName>
</protein>
<proteinExistence type="predicted"/>
<dbReference type="AlphaFoldDB" id="A0AAD8EAF5"/>
<evidence type="ECO:0000313" key="1">
    <source>
        <dbReference type="EMBL" id="KAJ9582612.1"/>
    </source>
</evidence>
<accession>A0AAD8EAF5</accession>
<gene>
    <name evidence="1" type="ORF">L9F63_023042</name>
</gene>
<dbReference type="Proteomes" id="UP001233999">
    <property type="component" value="Unassembled WGS sequence"/>
</dbReference>
<name>A0AAD8EAF5_DIPPU</name>
<dbReference type="EMBL" id="JASPKZ010007785">
    <property type="protein sequence ID" value="KAJ9582612.1"/>
    <property type="molecule type" value="Genomic_DNA"/>
</dbReference>
<keyword evidence="2" id="KW-1185">Reference proteome</keyword>
<organism evidence="1 2">
    <name type="scientific">Diploptera punctata</name>
    <name type="common">Pacific beetle cockroach</name>
    <dbReference type="NCBI Taxonomy" id="6984"/>
    <lineage>
        <taxon>Eukaryota</taxon>
        <taxon>Metazoa</taxon>
        <taxon>Ecdysozoa</taxon>
        <taxon>Arthropoda</taxon>
        <taxon>Hexapoda</taxon>
        <taxon>Insecta</taxon>
        <taxon>Pterygota</taxon>
        <taxon>Neoptera</taxon>
        <taxon>Polyneoptera</taxon>
        <taxon>Dictyoptera</taxon>
        <taxon>Blattodea</taxon>
        <taxon>Blaberoidea</taxon>
        <taxon>Blaberidae</taxon>
        <taxon>Diplopterinae</taxon>
        <taxon>Diploptera</taxon>
    </lineage>
</organism>
<feature type="non-terminal residue" evidence="1">
    <location>
        <position position="148"/>
    </location>
</feature>
<feature type="non-terminal residue" evidence="1">
    <location>
        <position position="1"/>
    </location>
</feature>
<evidence type="ECO:0000313" key="2">
    <source>
        <dbReference type="Proteomes" id="UP001233999"/>
    </source>
</evidence>
<sequence length="148" mass="16789">KNVKKVEEATLLVRIKHKEASPKALRRQPLQRTTLQYISSHKVMVQELLPCTLSGIRIDAILTQQLHYYYYIIYYITSKPCVSHVKKGNLPVGLTYAGFSEGPALGQNYYGLDTVMRRLTGITYRSVNTSPHTITSHFSTSVSVCHLF</sequence>
<reference evidence="1" key="2">
    <citation type="submission" date="2023-05" db="EMBL/GenBank/DDBJ databases">
        <authorList>
            <person name="Fouks B."/>
        </authorList>
    </citation>
    <scope>NUCLEOTIDE SEQUENCE</scope>
    <source>
        <strain evidence="1">Stay&amp;Tobe</strain>
        <tissue evidence="1">Testes</tissue>
    </source>
</reference>
<comment type="caution">
    <text evidence="1">The sequence shown here is derived from an EMBL/GenBank/DDBJ whole genome shotgun (WGS) entry which is preliminary data.</text>
</comment>